<dbReference type="InterPro" id="IPR036075">
    <property type="entry name" value="ARMT-1-like_metal-bd_sf"/>
</dbReference>
<dbReference type="PIRSF" id="PIRSF006593">
    <property type="entry name" value="UCP006593"/>
    <property type="match status" value="1"/>
</dbReference>
<organism evidence="2 3">
    <name type="scientific">Clostridium aestuarii</name>
    <dbReference type="NCBI Taxonomy" id="338193"/>
    <lineage>
        <taxon>Bacteria</taxon>
        <taxon>Bacillati</taxon>
        <taxon>Bacillota</taxon>
        <taxon>Clostridia</taxon>
        <taxon>Eubacteriales</taxon>
        <taxon>Clostridiaceae</taxon>
        <taxon>Clostridium</taxon>
    </lineage>
</organism>
<reference evidence="2" key="1">
    <citation type="submission" date="2022-12" db="EMBL/GenBank/DDBJ databases">
        <authorList>
            <person name="Wang J."/>
        </authorList>
    </citation>
    <scope>NUCLEOTIDE SEQUENCE</scope>
    <source>
        <strain evidence="2">HY-45-18</strain>
    </source>
</reference>
<dbReference type="SUPFAM" id="SSF111321">
    <property type="entry name" value="AF1104-like"/>
    <property type="match status" value="1"/>
</dbReference>
<evidence type="ECO:0000313" key="2">
    <source>
        <dbReference type="EMBL" id="MCY6483175.1"/>
    </source>
</evidence>
<evidence type="ECO:0000259" key="1">
    <source>
        <dbReference type="Pfam" id="PF01937"/>
    </source>
</evidence>
<dbReference type="RefSeq" id="WP_268039432.1">
    <property type="nucleotide sequence ID" value="NZ_JAPQER010000001.1"/>
</dbReference>
<dbReference type="EMBL" id="JAPQER010000001">
    <property type="protein sequence ID" value="MCY6483175.1"/>
    <property type="molecule type" value="Genomic_DNA"/>
</dbReference>
<gene>
    <name evidence="2" type="ORF">OW763_02245</name>
</gene>
<comment type="caution">
    <text evidence="2">The sequence shown here is derived from an EMBL/GenBank/DDBJ whole genome shotgun (WGS) entry which is preliminary data.</text>
</comment>
<dbReference type="Gene3D" id="3.40.50.10880">
    <property type="entry name" value="Uncharacterised protein PF01937, DUF89, domain 3"/>
    <property type="match status" value="1"/>
</dbReference>
<protein>
    <submittedName>
        <fullName evidence="2">ARMT1-like domain-containing protein</fullName>
    </submittedName>
</protein>
<dbReference type="InterPro" id="IPR014444">
    <property type="entry name" value="PH1575-like"/>
</dbReference>
<feature type="domain" description="Damage-control phosphatase ARMT1-like metal-binding" evidence="1">
    <location>
        <begin position="3"/>
        <end position="284"/>
    </location>
</feature>
<name>A0ABT4CYY3_9CLOT</name>
<dbReference type="InterPro" id="IPR002791">
    <property type="entry name" value="ARMT1-like_metal-bd"/>
</dbReference>
<dbReference type="Pfam" id="PF01937">
    <property type="entry name" value="ARMT1-like_dom"/>
    <property type="match status" value="1"/>
</dbReference>
<accession>A0ABT4CYY3</accession>
<dbReference type="Gene3D" id="1.10.285.20">
    <property type="entry name" value="Uncharacterised protein PF01937, DUF89, domain 2"/>
    <property type="match status" value="1"/>
</dbReference>
<sequence length="292" mass="34091">MKTFVDCIPCVLNKANQLCDKYIDKADKRKKYNIMQRILKEVINTEFDRTTPFIHSKIVRIFKEEFEVDDFYIEEKKYFNDKILEMEPELEKIINSSKNRLFSALKLASAGNIIDFGAFDEVSFEMVKNIIDKTSKNQFDQELFNRLKKELLNGKRLVYLGDNTGEIVFDKLFIKEIAKEYPDLEIIFMTRGEPILNDITEEDAYYVGMDKYAKIMNNKTDIAGTDLYEIPDDVKKIIVEADVIISKGQGNFESLGGCNMNIYYIFLCKCDMLANKLDKEKYSNMFIGEKHD</sequence>
<keyword evidence="3" id="KW-1185">Reference proteome</keyword>
<dbReference type="Proteomes" id="UP001078443">
    <property type="component" value="Unassembled WGS sequence"/>
</dbReference>
<evidence type="ECO:0000313" key="3">
    <source>
        <dbReference type="Proteomes" id="UP001078443"/>
    </source>
</evidence>
<proteinExistence type="predicted"/>